<evidence type="ECO:0000313" key="3">
    <source>
        <dbReference type="Proteomes" id="UP001165685"/>
    </source>
</evidence>
<feature type="region of interest" description="Disordered" evidence="1">
    <location>
        <begin position="23"/>
        <end position="57"/>
    </location>
</feature>
<feature type="compositionally biased region" description="Basic and acidic residues" evidence="1">
    <location>
        <begin position="45"/>
        <end position="57"/>
    </location>
</feature>
<keyword evidence="3" id="KW-1185">Reference proteome</keyword>
<gene>
    <name evidence="2" type="ORF">O4U47_19780</name>
</gene>
<reference evidence="2" key="1">
    <citation type="submission" date="2023-01" db="EMBL/GenBank/DDBJ databases">
        <title>Draft genome sequence of Nocardiopsis sp. LSu2-4 isolated from halophytes.</title>
        <authorList>
            <person name="Duangmal K."/>
            <person name="Chantavorakit T."/>
        </authorList>
    </citation>
    <scope>NUCLEOTIDE SEQUENCE</scope>
    <source>
        <strain evidence="2">LSu2-4</strain>
    </source>
</reference>
<dbReference type="Proteomes" id="UP001165685">
    <property type="component" value="Unassembled WGS sequence"/>
</dbReference>
<comment type="caution">
    <text evidence="2">The sequence shown here is derived from an EMBL/GenBank/DDBJ whole genome shotgun (WGS) entry which is preliminary data.</text>
</comment>
<dbReference type="RefSeq" id="WP_270679395.1">
    <property type="nucleotide sequence ID" value="NZ_JAQFWP010000040.1"/>
</dbReference>
<evidence type="ECO:0000313" key="2">
    <source>
        <dbReference type="EMBL" id="MDA2806759.1"/>
    </source>
</evidence>
<dbReference type="EMBL" id="JAQFWP010000040">
    <property type="protein sequence ID" value="MDA2806759.1"/>
    <property type="molecule type" value="Genomic_DNA"/>
</dbReference>
<feature type="compositionally biased region" description="Low complexity" evidence="1">
    <location>
        <begin position="23"/>
        <end position="34"/>
    </location>
</feature>
<protein>
    <submittedName>
        <fullName evidence="2">Uncharacterized protein</fullName>
    </submittedName>
</protein>
<organism evidence="2 3">
    <name type="scientific">Nocardiopsis suaedae</name>
    <dbReference type="NCBI Taxonomy" id="3018444"/>
    <lineage>
        <taxon>Bacteria</taxon>
        <taxon>Bacillati</taxon>
        <taxon>Actinomycetota</taxon>
        <taxon>Actinomycetes</taxon>
        <taxon>Streptosporangiales</taxon>
        <taxon>Nocardiopsidaceae</taxon>
        <taxon>Nocardiopsis</taxon>
    </lineage>
</organism>
<proteinExistence type="predicted"/>
<sequence>MSAEGLAYAAHGAWATAQGIATAAGPGDAAPALGENTPGAAALQRRWEQDGRDSPWA</sequence>
<accession>A0ABT4TPZ3</accession>
<evidence type="ECO:0000256" key="1">
    <source>
        <dbReference type="SAM" id="MobiDB-lite"/>
    </source>
</evidence>
<name>A0ABT4TPZ3_9ACTN</name>